<protein>
    <submittedName>
        <fullName evidence="3">DUF4382 domain-containing protein</fullName>
    </submittedName>
</protein>
<dbReference type="PROSITE" id="PS51257">
    <property type="entry name" value="PROKAR_LIPOPROTEIN"/>
    <property type="match status" value="1"/>
</dbReference>
<name>A0ABV8QTS2_9BACT</name>
<feature type="compositionally biased region" description="Acidic residues" evidence="1">
    <location>
        <begin position="74"/>
        <end position="84"/>
    </location>
</feature>
<dbReference type="EMBL" id="JBHSCZ010000002">
    <property type="protein sequence ID" value="MFC4263167.1"/>
    <property type="molecule type" value="Genomic_DNA"/>
</dbReference>
<evidence type="ECO:0000313" key="3">
    <source>
        <dbReference type="EMBL" id="MFC4263167.1"/>
    </source>
</evidence>
<dbReference type="Gene3D" id="2.60.40.1120">
    <property type="entry name" value="Carboxypeptidase-like, regulatory domain"/>
    <property type="match status" value="1"/>
</dbReference>
<evidence type="ECO:0000259" key="2">
    <source>
        <dbReference type="Pfam" id="PF14321"/>
    </source>
</evidence>
<dbReference type="Proteomes" id="UP001595907">
    <property type="component" value="Unassembled WGS sequence"/>
</dbReference>
<accession>A0ABV8QTS2</accession>
<organism evidence="3 4">
    <name type="scientific">Ferruginibacter yonginensis</name>
    <dbReference type="NCBI Taxonomy" id="1310416"/>
    <lineage>
        <taxon>Bacteria</taxon>
        <taxon>Pseudomonadati</taxon>
        <taxon>Bacteroidota</taxon>
        <taxon>Chitinophagia</taxon>
        <taxon>Chitinophagales</taxon>
        <taxon>Chitinophagaceae</taxon>
        <taxon>Ferruginibacter</taxon>
    </lineage>
</organism>
<sequence>MKNKQLLLLLFSITLFLAISFVSCQKYADGSNQAGKQNVALYLNDDPSYNFTKVLVDIRFVEIKVDTGRHDAQHDDDDDDDDDDNHGYDEHGQWDTLQITPGVYDLLRLRNGVDTLLANGFILNGRITKVRFTLGNNNSVYTDSVTSQPLSICDNKRYVYAKVKSDAIDVLPNGQISLHIDFNVTKSIKLRNGAYCLKGELKAYSQNGCGKIEGKVFPRAARPLIKVFNATDTAYAIPFSEGEYKVTGLKAGTYTVYFDATSPYIDTTINNVIVTRGNETHLPNIVLHQ</sequence>
<feature type="region of interest" description="Disordered" evidence="1">
    <location>
        <begin position="70"/>
        <end position="93"/>
    </location>
</feature>
<keyword evidence="4" id="KW-1185">Reference proteome</keyword>
<dbReference type="Pfam" id="PF14321">
    <property type="entry name" value="DUF4382"/>
    <property type="match status" value="1"/>
</dbReference>
<gene>
    <name evidence="3" type="ORF">ACFOWM_09780</name>
</gene>
<comment type="caution">
    <text evidence="3">The sequence shown here is derived from an EMBL/GenBank/DDBJ whole genome shotgun (WGS) entry which is preliminary data.</text>
</comment>
<evidence type="ECO:0000313" key="4">
    <source>
        <dbReference type="Proteomes" id="UP001595907"/>
    </source>
</evidence>
<dbReference type="RefSeq" id="WP_379709362.1">
    <property type="nucleotide sequence ID" value="NZ_JBHSCZ010000002.1"/>
</dbReference>
<feature type="domain" description="DUF4382" evidence="2">
    <location>
        <begin position="39"/>
        <end position="198"/>
    </location>
</feature>
<reference evidence="4" key="1">
    <citation type="journal article" date="2019" name="Int. J. Syst. Evol. Microbiol.">
        <title>The Global Catalogue of Microorganisms (GCM) 10K type strain sequencing project: providing services to taxonomists for standard genome sequencing and annotation.</title>
        <authorList>
            <consortium name="The Broad Institute Genomics Platform"/>
            <consortium name="The Broad Institute Genome Sequencing Center for Infectious Disease"/>
            <person name="Wu L."/>
            <person name="Ma J."/>
        </authorList>
    </citation>
    <scope>NUCLEOTIDE SEQUENCE [LARGE SCALE GENOMIC DNA]</scope>
    <source>
        <strain evidence="4">CECT 8289</strain>
    </source>
</reference>
<evidence type="ECO:0000256" key="1">
    <source>
        <dbReference type="SAM" id="MobiDB-lite"/>
    </source>
</evidence>
<proteinExistence type="predicted"/>
<dbReference type="InterPro" id="IPR025491">
    <property type="entry name" value="DUF4382"/>
</dbReference>